<feature type="domain" description="Alpha-D-phosphohexomutase C-terminal" evidence="8">
    <location>
        <begin position="403"/>
        <end position="451"/>
    </location>
</feature>
<dbReference type="GO" id="GO:0008966">
    <property type="term" value="F:phosphoglucosamine mutase activity"/>
    <property type="evidence" value="ECO:0007669"/>
    <property type="project" value="UniProtKB-EC"/>
</dbReference>
<sequence>MAAKFGTSGLRGLADDLSDVVVRRYVSVFIDAFPHSGVMVVGRDLRASSPRIMDAVVAAASSEGMQVLDCGVLPTPALAFECAALGAPGVMVTGSHIPADRNGLKFYTRDGEFTKADEDVLLRRVSEGRTSSGKREGRVTACDALERYAARYRDFFSEGALSGRRIGVWQHSSAAREVLPEILRALGAEVISLAPSDNFVAVDTEAIAGGVRDRLVDWAAAHRLAAIVSTDGDADRPLLADEAGAVVPGDILGPITARLLGARHLVTTVSANTMVEAMNHFESISRCRIGSPYVIEVMEEKIASGIAGVLGYEPNGGVLLGFEAQAGGRVLAPLMTRDAVLPIVAVLVAASQSTVSELVSSLPQRRTATDRLEDVPPEVSAAIVADVLSGQPDLLPAELGKIRAIDTLDGARLTMENGVILTIRPSGNAPELRCYVEAQNADIAVGVLADMMARLAKIVADCRK</sequence>
<comment type="similarity">
    <text evidence="2 7">Belongs to the phosphohexose mutase family.</text>
</comment>
<evidence type="ECO:0000313" key="13">
    <source>
        <dbReference type="Proteomes" id="UP000201838"/>
    </source>
</evidence>
<dbReference type="GO" id="GO:0005975">
    <property type="term" value="P:carbohydrate metabolic process"/>
    <property type="evidence" value="ECO:0007669"/>
    <property type="project" value="InterPro"/>
</dbReference>
<dbReference type="Gene3D" id="3.30.310.50">
    <property type="entry name" value="Alpha-D-phosphohexomutase, C-terminal domain"/>
    <property type="match status" value="1"/>
</dbReference>
<dbReference type="InterPro" id="IPR036900">
    <property type="entry name" value="A-D-PHexomutase_C_sf"/>
</dbReference>
<dbReference type="Pfam" id="PF00408">
    <property type="entry name" value="PGM_PMM_IV"/>
    <property type="match status" value="1"/>
</dbReference>
<name>A0A238IXK2_9RHOB</name>
<dbReference type="Gene3D" id="3.40.120.10">
    <property type="entry name" value="Alpha-D-Glucose-1,6-Bisphosphate, subunit A, domain 3"/>
    <property type="match status" value="3"/>
</dbReference>
<accession>A0A238IXK2</accession>
<dbReference type="OrthoDB" id="9803322at2"/>
<dbReference type="PANTHER" id="PTHR42946">
    <property type="entry name" value="PHOSPHOHEXOSE MUTASE"/>
    <property type="match status" value="1"/>
</dbReference>
<dbReference type="Pfam" id="PF02880">
    <property type="entry name" value="PGM_PMM_III"/>
    <property type="match status" value="1"/>
</dbReference>
<dbReference type="Pfam" id="PF02878">
    <property type="entry name" value="PGM_PMM_I"/>
    <property type="match status" value="1"/>
</dbReference>
<dbReference type="EC" id="5.4.2.10" evidence="12"/>
<dbReference type="SUPFAM" id="SSF53738">
    <property type="entry name" value="Phosphoglucomutase, first 3 domains"/>
    <property type="match status" value="3"/>
</dbReference>
<dbReference type="Pfam" id="PF02879">
    <property type="entry name" value="PGM_PMM_II"/>
    <property type="match status" value="1"/>
</dbReference>
<dbReference type="InterPro" id="IPR050060">
    <property type="entry name" value="Phosphoglucosamine_mutase"/>
</dbReference>
<dbReference type="InterPro" id="IPR005845">
    <property type="entry name" value="A-D-PHexomutase_a/b/a-II"/>
</dbReference>
<dbReference type="EMBL" id="FXXQ01000002">
    <property type="protein sequence ID" value="SMX22585.1"/>
    <property type="molecule type" value="Genomic_DNA"/>
</dbReference>
<dbReference type="InterPro" id="IPR005843">
    <property type="entry name" value="A-D-PHexomutase_C"/>
</dbReference>
<evidence type="ECO:0000259" key="8">
    <source>
        <dbReference type="Pfam" id="PF00408"/>
    </source>
</evidence>
<keyword evidence="4 7" id="KW-0479">Metal-binding</keyword>
<dbReference type="InterPro" id="IPR016066">
    <property type="entry name" value="A-D-PHexomutase_CS"/>
</dbReference>
<organism evidence="12 13">
    <name type="scientific">Boseongicola aestuarii</name>
    <dbReference type="NCBI Taxonomy" id="1470561"/>
    <lineage>
        <taxon>Bacteria</taxon>
        <taxon>Pseudomonadati</taxon>
        <taxon>Pseudomonadota</taxon>
        <taxon>Alphaproteobacteria</taxon>
        <taxon>Rhodobacterales</taxon>
        <taxon>Paracoccaceae</taxon>
        <taxon>Boseongicola</taxon>
    </lineage>
</organism>
<evidence type="ECO:0000256" key="6">
    <source>
        <dbReference type="ARBA" id="ARBA00023235"/>
    </source>
</evidence>
<dbReference type="InterPro" id="IPR005844">
    <property type="entry name" value="A-D-PHexomutase_a/b/a-I"/>
</dbReference>
<evidence type="ECO:0000256" key="2">
    <source>
        <dbReference type="ARBA" id="ARBA00010231"/>
    </source>
</evidence>
<evidence type="ECO:0000256" key="5">
    <source>
        <dbReference type="ARBA" id="ARBA00022842"/>
    </source>
</evidence>
<dbReference type="AlphaFoldDB" id="A0A238IXK2"/>
<dbReference type="PANTHER" id="PTHR42946:SF1">
    <property type="entry name" value="PHOSPHOGLUCOMUTASE (ALPHA-D-GLUCOSE-1,6-BISPHOSPHATE-DEPENDENT)"/>
    <property type="match status" value="1"/>
</dbReference>
<keyword evidence="6 12" id="KW-0413">Isomerase</keyword>
<evidence type="ECO:0000259" key="10">
    <source>
        <dbReference type="Pfam" id="PF02879"/>
    </source>
</evidence>
<feature type="domain" description="Alpha-D-phosphohexomutase alpha/beta/alpha" evidence="11">
    <location>
        <begin position="262"/>
        <end position="364"/>
    </location>
</feature>
<protein>
    <submittedName>
        <fullName evidence="12">Phosphoglucosamine mutase</fullName>
        <ecNumber evidence="12">5.4.2.10</ecNumber>
    </submittedName>
</protein>
<dbReference type="GO" id="GO:0004615">
    <property type="term" value="F:phosphomannomutase activity"/>
    <property type="evidence" value="ECO:0007669"/>
    <property type="project" value="TreeGrafter"/>
</dbReference>
<dbReference type="RefSeq" id="WP_093972582.1">
    <property type="nucleotide sequence ID" value="NZ_FXXQ01000002.1"/>
</dbReference>
<evidence type="ECO:0000256" key="7">
    <source>
        <dbReference type="RuleBase" id="RU004326"/>
    </source>
</evidence>
<proteinExistence type="inferred from homology"/>
<evidence type="ECO:0000259" key="9">
    <source>
        <dbReference type="Pfam" id="PF02878"/>
    </source>
</evidence>
<keyword evidence="5 7" id="KW-0460">Magnesium</keyword>
<dbReference type="InterPro" id="IPR005846">
    <property type="entry name" value="A-D-PHexomutase_a/b/a-III"/>
</dbReference>
<feature type="domain" description="Alpha-D-phosphohexomutase alpha/beta/alpha" evidence="10">
    <location>
        <begin position="147"/>
        <end position="244"/>
    </location>
</feature>
<keyword evidence="3" id="KW-0597">Phosphoprotein</keyword>
<keyword evidence="13" id="KW-1185">Reference proteome</keyword>
<dbReference type="SUPFAM" id="SSF55957">
    <property type="entry name" value="Phosphoglucomutase, C-terminal domain"/>
    <property type="match status" value="1"/>
</dbReference>
<dbReference type="Proteomes" id="UP000201838">
    <property type="component" value="Unassembled WGS sequence"/>
</dbReference>
<evidence type="ECO:0000256" key="1">
    <source>
        <dbReference type="ARBA" id="ARBA00001946"/>
    </source>
</evidence>
<dbReference type="GO" id="GO:0000287">
    <property type="term" value="F:magnesium ion binding"/>
    <property type="evidence" value="ECO:0007669"/>
    <property type="project" value="InterPro"/>
</dbReference>
<evidence type="ECO:0000256" key="3">
    <source>
        <dbReference type="ARBA" id="ARBA00022553"/>
    </source>
</evidence>
<evidence type="ECO:0000259" key="11">
    <source>
        <dbReference type="Pfam" id="PF02880"/>
    </source>
</evidence>
<feature type="domain" description="Alpha-D-phosphohexomutase alpha/beta/alpha" evidence="9">
    <location>
        <begin position="4"/>
        <end position="121"/>
    </location>
</feature>
<evidence type="ECO:0000313" key="12">
    <source>
        <dbReference type="EMBL" id="SMX22585.1"/>
    </source>
</evidence>
<evidence type="ECO:0000256" key="4">
    <source>
        <dbReference type="ARBA" id="ARBA00022723"/>
    </source>
</evidence>
<dbReference type="InterPro" id="IPR016055">
    <property type="entry name" value="A-D-PHexomutase_a/b/a-I/II/III"/>
</dbReference>
<comment type="cofactor">
    <cofactor evidence="1">
        <name>Mg(2+)</name>
        <dbReference type="ChEBI" id="CHEBI:18420"/>
    </cofactor>
</comment>
<gene>
    <name evidence="12" type="primary">glmM_1</name>
    <name evidence="12" type="ORF">BOA8489_00683</name>
</gene>
<reference evidence="12 13" key="1">
    <citation type="submission" date="2017-05" db="EMBL/GenBank/DDBJ databases">
        <authorList>
            <person name="Song R."/>
            <person name="Chenine A.L."/>
            <person name="Ruprecht R.M."/>
        </authorList>
    </citation>
    <scope>NUCLEOTIDE SEQUENCE [LARGE SCALE GENOMIC DNA]</scope>
    <source>
        <strain evidence="12 13">CECT 8489</strain>
    </source>
</reference>
<dbReference type="PROSITE" id="PS00710">
    <property type="entry name" value="PGM_PMM"/>
    <property type="match status" value="1"/>
</dbReference>